<evidence type="ECO:0000256" key="1">
    <source>
        <dbReference type="ARBA" id="ARBA00023125"/>
    </source>
</evidence>
<dbReference type="InterPro" id="IPR039420">
    <property type="entry name" value="WalR-like"/>
</dbReference>
<feature type="modified residue" description="4-aspartylphosphate" evidence="2">
    <location>
        <position position="52"/>
    </location>
</feature>
<dbReference type="EMBL" id="BAAAMN010000010">
    <property type="protein sequence ID" value="GAA2029095.1"/>
    <property type="molecule type" value="Genomic_DNA"/>
</dbReference>
<dbReference type="SUPFAM" id="SSF52172">
    <property type="entry name" value="CheY-like"/>
    <property type="match status" value="1"/>
</dbReference>
<dbReference type="SMART" id="SM00448">
    <property type="entry name" value="REC"/>
    <property type="match status" value="1"/>
</dbReference>
<dbReference type="Pfam" id="PF00486">
    <property type="entry name" value="Trans_reg_C"/>
    <property type="match status" value="1"/>
</dbReference>
<dbReference type="RefSeq" id="WP_343956130.1">
    <property type="nucleotide sequence ID" value="NZ_BAAAMN010000010.1"/>
</dbReference>
<protein>
    <submittedName>
        <fullName evidence="6">Response regulator transcription factor</fullName>
    </submittedName>
</protein>
<organism evidence="6 7">
    <name type="scientific">Yaniella flava</name>
    <dbReference type="NCBI Taxonomy" id="287930"/>
    <lineage>
        <taxon>Bacteria</taxon>
        <taxon>Bacillati</taxon>
        <taxon>Actinomycetota</taxon>
        <taxon>Actinomycetes</taxon>
        <taxon>Micrococcales</taxon>
        <taxon>Micrococcaceae</taxon>
        <taxon>Yaniella</taxon>
    </lineage>
</organism>
<proteinExistence type="predicted"/>
<dbReference type="InterPro" id="IPR001867">
    <property type="entry name" value="OmpR/PhoB-type_DNA-bd"/>
</dbReference>
<keyword evidence="1 3" id="KW-0238">DNA-binding</keyword>
<dbReference type="Proteomes" id="UP001501461">
    <property type="component" value="Unassembled WGS sequence"/>
</dbReference>
<dbReference type="InterPro" id="IPR001789">
    <property type="entry name" value="Sig_transdc_resp-reg_receiver"/>
</dbReference>
<feature type="DNA-binding region" description="OmpR/PhoB-type" evidence="3">
    <location>
        <begin position="129"/>
        <end position="223"/>
    </location>
</feature>
<feature type="domain" description="Response regulatory" evidence="4">
    <location>
        <begin position="3"/>
        <end position="117"/>
    </location>
</feature>
<gene>
    <name evidence="6" type="ORF">GCM10009720_06170</name>
</gene>
<dbReference type="InterPro" id="IPR011006">
    <property type="entry name" value="CheY-like_superfamily"/>
</dbReference>
<dbReference type="PANTHER" id="PTHR48111">
    <property type="entry name" value="REGULATOR OF RPOS"/>
    <property type="match status" value="1"/>
</dbReference>
<dbReference type="PANTHER" id="PTHR48111:SF38">
    <property type="entry name" value="TWO-COMPONENT RESPONSE REGULATOR"/>
    <property type="match status" value="1"/>
</dbReference>
<evidence type="ECO:0000259" key="5">
    <source>
        <dbReference type="PROSITE" id="PS51755"/>
    </source>
</evidence>
<dbReference type="CDD" id="cd00383">
    <property type="entry name" value="trans_reg_C"/>
    <property type="match status" value="1"/>
</dbReference>
<evidence type="ECO:0000313" key="6">
    <source>
        <dbReference type="EMBL" id="GAA2029095.1"/>
    </source>
</evidence>
<feature type="domain" description="OmpR/PhoB-type" evidence="5">
    <location>
        <begin position="129"/>
        <end position="223"/>
    </location>
</feature>
<keyword evidence="7" id="KW-1185">Reference proteome</keyword>
<dbReference type="InterPro" id="IPR036388">
    <property type="entry name" value="WH-like_DNA-bd_sf"/>
</dbReference>
<accession>A0ABP5FLG0</accession>
<keyword evidence="2" id="KW-0597">Phosphoprotein</keyword>
<reference evidence="7" key="1">
    <citation type="journal article" date="2019" name="Int. J. Syst. Evol. Microbiol.">
        <title>The Global Catalogue of Microorganisms (GCM) 10K type strain sequencing project: providing services to taxonomists for standard genome sequencing and annotation.</title>
        <authorList>
            <consortium name="The Broad Institute Genomics Platform"/>
            <consortium name="The Broad Institute Genome Sequencing Center for Infectious Disease"/>
            <person name="Wu L."/>
            <person name="Ma J."/>
        </authorList>
    </citation>
    <scope>NUCLEOTIDE SEQUENCE [LARGE SCALE GENOMIC DNA]</scope>
    <source>
        <strain evidence="7">JCM 13595</strain>
    </source>
</reference>
<dbReference type="Pfam" id="PF00072">
    <property type="entry name" value="Response_reg"/>
    <property type="match status" value="1"/>
</dbReference>
<dbReference type="Gene3D" id="3.40.50.2300">
    <property type="match status" value="1"/>
</dbReference>
<dbReference type="SMART" id="SM00862">
    <property type="entry name" value="Trans_reg_C"/>
    <property type="match status" value="1"/>
</dbReference>
<dbReference type="Gene3D" id="1.10.10.10">
    <property type="entry name" value="Winged helix-like DNA-binding domain superfamily/Winged helix DNA-binding domain"/>
    <property type="match status" value="1"/>
</dbReference>
<comment type="caution">
    <text evidence="6">The sequence shown here is derived from an EMBL/GenBank/DDBJ whole genome shotgun (WGS) entry which is preliminary data.</text>
</comment>
<dbReference type="PROSITE" id="PS50110">
    <property type="entry name" value="RESPONSE_REGULATORY"/>
    <property type="match status" value="1"/>
</dbReference>
<name>A0ABP5FLG0_9MICC</name>
<dbReference type="Gene3D" id="6.10.250.690">
    <property type="match status" value="1"/>
</dbReference>
<dbReference type="PROSITE" id="PS51755">
    <property type="entry name" value="OMPR_PHOB"/>
    <property type="match status" value="1"/>
</dbReference>
<evidence type="ECO:0000259" key="4">
    <source>
        <dbReference type="PROSITE" id="PS50110"/>
    </source>
</evidence>
<evidence type="ECO:0000256" key="3">
    <source>
        <dbReference type="PROSITE-ProRule" id="PRU01091"/>
    </source>
</evidence>
<sequence>MNRILIIEDEPRISSFIAKGLKAAGFTTLTVGTAEEGRAQAMTATFDLIILDLSLPDGDGYSVLTAVRSLGLHIPVIILTARNSVDDTVTGLQSGADDYMPKPFHFDELLARVQLRLRADSDQSQEAETSVLTHNGLELDLLRRIATADGQEVDLSAREFELAETFLRHPGQVLSREQLLSRVWGYDFDPGSNVVDVYVRYLRNKLGVKRFETVRGFGYRLSDRT</sequence>
<evidence type="ECO:0000313" key="7">
    <source>
        <dbReference type="Proteomes" id="UP001501461"/>
    </source>
</evidence>
<evidence type="ECO:0000256" key="2">
    <source>
        <dbReference type="PROSITE-ProRule" id="PRU00169"/>
    </source>
</evidence>